<proteinExistence type="predicted"/>
<name>A0A481YRP6_9VIRU</name>
<reference evidence="1" key="1">
    <citation type="journal article" date="2019" name="MBio">
        <title>Virus Genomes from Deep Sea Sediments Expand the Ocean Megavirome and Support Independent Origins of Viral Gigantism.</title>
        <authorList>
            <person name="Backstrom D."/>
            <person name="Yutin N."/>
            <person name="Jorgensen S.L."/>
            <person name="Dharamshi J."/>
            <person name="Homa F."/>
            <person name="Zaremba-Niedwiedzka K."/>
            <person name="Spang A."/>
            <person name="Wolf Y.I."/>
            <person name="Koonin E.V."/>
            <person name="Ettema T.J."/>
        </authorList>
    </citation>
    <scope>NUCLEOTIDE SEQUENCE</scope>
</reference>
<accession>A0A481YRP6</accession>
<sequence length="47" mass="5302">MEQSQKDAFEKISNLKESIQEGKVFKVEGKSYIAYEAIGEFVKGSDD</sequence>
<organism evidence="1">
    <name type="scientific">Marseillevirus LCMAC101</name>
    <dbReference type="NCBI Taxonomy" id="2506602"/>
    <lineage>
        <taxon>Viruses</taxon>
        <taxon>Varidnaviria</taxon>
        <taxon>Bamfordvirae</taxon>
        <taxon>Nucleocytoviricota</taxon>
        <taxon>Megaviricetes</taxon>
        <taxon>Pimascovirales</taxon>
        <taxon>Pimascovirales incertae sedis</taxon>
        <taxon>Marseilleviridae</taxon>
    </lineage>
</organism>
<dbReference type="EMBL" id="MK500328">
    <property type="protein sequence ID" value="QBK85872.1"/>
    <property type="molecule type" value="Genomic_DNA"/>
</dbReference>
<gene>
    <name evidence="1" type="ORF">LCMAC101_04670</name>
</gene>
<evidence type="ECO:0000313" key="1">
    <source>
        <dbReference type="EMBL" id="QBK85872.1"/>
    </source>
</evidence>
<protein>
    <submittedName>
        <fullName evidence="1">Uncharacterized protein</fullName>
    </submittedName>
</protein>